<name>A0A3B9IJ21_9PROT</name>
<evidence type="ECO:0000313" key="1">
    <source>
        <dbReference type="EMBL" id="HAE47864.1"/>
    </source>
</evidence>
<evidence type="ECO:0008006" key="3">
    <source>
        <dbReference type="Google" id="ProtNLM"/>
    </source>
</evidence>
<feature type="non-terminal residue" evidence="1">
    <location>
        <position position="115"/>
    </location>
</feature>
<accession>A0A3B9IJ21</accession>
<dbReference type="InterPro" id="IPR029061">
    <property type="entry name" value="THDP-binding"/>
</dbReference>
<reference evidence="1 2" key="1">
    <citation type="journal article" date="2018" name="Nat. Biotechnol.">
        <title>A standardized bacterial taxonomy based on genome phylogeny substantially revises the tree of life.</title>
        <authorList>
            <person name="Parks D.H."/>
            <person name="Chuvochina M."/>
            <person name="Waite D.W."/>
            <person name="Rinke C."/>
            <person name="Skarshewski A."/>
            <person name="Chaumeil P.A."/>
            <person name="Hugenholtz P."/>
        </authorList>
    </citation>
    <scope>NUCLEOTIDE SEQUENCE [LARGE SCALE GENOMIC DNA]</scope>
    <source>
        <strain evidence="1">UBA8739</strain>
    </source>
</reference>
<gene>
    <name evidence="1" type="ORF">DCK97_10630</name>
</gene>
<dbReference type="Proteomes" id="UP000257706">
    <property type="component" value="Unassembled WGS sequence"/>
</dbReference>
<dbReference type="SUPFAM" id="SSF52518">
    <property type="entry name" value="Thiamin diphosphate-binding fold (THDP-binding)"/>
    <property type="match status" value="1"/>
</dbReference>
<dbReference type="Gene3D" id="3.40.50.970">
    <property type="match status" value="1"/>
</dbReference>
<proteinExistence type="predicted"/>
<protein>
    <recommendedName>
        <fullName evidence="3">Indolepyruvate ferredoxin oxidoreductase family protein</fullName>
    </recommendedName>
</protein>
<dbReference type="AlphaFoldDB" id="A0A3B9IJ21"/>
<sequence>MTLDDKYTLPRGRIYVTGTQALVRALLLQAERDRAAGLNTGGFVSGYRGSPLGGVDQALWQARKHVDKAGIVFNPGVNEDLAATSIWGTQQLHIGGGTSDKDGVFGLWYGKGPGV</sequence>
<dbReference type="EMBL" id="DMAI01000160">
    <property type="protein sequence ID" value="HAE47864.1"/>
    <property type="molecule type" value="Genomic_DNA"/>
</dbReference>
<evidence type="ECO:0000313" key="2">
    <source>
        <dbReference type="Proteomes" id="UP000257706"/>
    </source>
</evidence>
<organism evidence="1 2">
    <name type="scientific">Tistrella mobilis</name>
    <dbReference type="NCBI Taxonomy" id="171437"/>
    <lineage>
        <taxon>Bacteria</taxon>
        <taxon>Pseudomonadati</taxon>
        <taxon>Pseudomonadota</taxon>
        <taxon>Alphaproteobacteria</taxon>
        <taxon>Geminicoccales</taxon>
        <taxon>Geminicoccaceae</taxon>
        <taxon>Tistrella</taxon>
    </lineage>
</organism>
<comment type="caution">
    <text evidence="1">The sequence shown here is derived from an EMBL/GenBank/DDBJ whole genome shotgun (WGS) entry which is preliminary data.</text>
</comment>